<feature type="chain" id="PRO_5016377428" description="Secreted protein" evidence="2">
    <location>
        <begin position="20"/>
        <end position="179"/>
    </location>
</feature>
<dbReference type="GeneID" id="37022758"/>
<organism evidence="3 4">
    <name type="scientific">Meira miltonrushii</name>
    <dbReference type="NCBI Taxonomy" id="1280837"/>
    <lineage>
        <taxon>Eukaryota</taxon>
        <taxon>Fungi</taxon>
        <taxon>Dikarya</taxon>
        <taxon>Basidiomycota</taxon>
        <taxon>Ustilaginomycotina</taxon>
        <taxon>Exobasidiomycetes</taxon>
        <taxon>Exobasidiales</taxon>
        <taxon>Brachybasidiaceae</taxon>
        <taxon>Meira</taxon>
    </lineage>
</organism>
<sequence>MQLVQLSILLIACLSSVSASSPQPQQNLDSPRSSRTLGQHLDTNSYTAKDHAEALRSTRKSMERHEKGWLHRTDKANFAQAFCCSGSRAKNRQKAHQHHVAIGKHKQTLEGVLNRNTEVGPSSPKTTKTLNHEINQANKKIKKFPEQEQRRIKGNERHDVQQHIIDNGLEGYSSDDSWH</sequence>
<name>A0A316V6X3_9BASI</name>
<protein>
    <recommendedName>
        <fullName evidence="5">Secreted protein</fullName>
    </recommendedName>
</protein>
<feature type="region of interest" description="Disordered" evidence="1">
    <location>
        <begin position="151"/>
        <end position="179"/>
    </location>
</feature>
<evidence type="ECO:0000256" key="2">
    <source>
        <dbReference type="SAM" id="SignalP"/>
    </source>
</evidence>
<feature type="compositionally biased region" description="Basic and acidic residues" evidence="1">
    <location>
        <begin position="151"/>
        <end position="161"/>
    </location>
</feature>
<accession>A0A316V6X3</accession>
<gene>
    <name evidence="3" type="ORF">FA14DRAFT_180001</name>
</gene>
<evidence type="ECO:0000313" key="3">
    <source>
        <dbReference type="EMBL" id="PWN33347.1"/>
    </source>
</evidence>
<feature type="signal peptide" evidence="2">
    <location>
        <begin position="1"/>
        <end position="19"/>
    </location>
</feature>
<feature type="compositionally biased region" description="Polar residues" evidence="1">
    <location>
        <begin position="27"/>
        <end position="40"/>
    </location>
</feature>
<proteinExistence type="predicted"/>
<reference evidence="3 4" key="1">
    <citation type="journal article" date="2018" name="Mol. Biol. Evol.">
        <title>Broad Genomic Sampling Reveals a Smut Pathogenic Ancestry of the Fungal Clade Ustilaginomycotina.</title>
        <authorList>
            <person name="Kijpornyongpan T."/>
            <person name="Mondo S.J."/>
            <person name="Barry K."/>
            <person name="Sandor L."/>
            <person name="Lee J."/>
            <person name="Lipzen A."/>
            <person name="Pangilinan J."/>
            <person name="LaButti K."/>
            <person name="Hainaut M."/>
            <person name="Henrissat B."/>
            <person name="Grigoriev I.V."/>
            <person name="Spatafora J.W."/>
            <person name="Aime M.C."/>
        </authorList>
    </citation>
    <scope>NUCLEOTIDE SEQUENCE [LARGE SCALE GENOMIC DNA]</scope>
    <source>
        <strain evidence="3 4">MCA 3882</strain>
    </source>
</reference>
<evidence type="ECO:0000256" key="1">
    <source>
        <dbReference type="SAM" id="MobiDB-lite"/>
    </source>
</evidence>
<evidence type="ECO:0008006" key="5">
    <source>
        <dbReference type="Google" id="ProtNLM"/>
    </source>
</evidence>
<dbReference type="EMBL" id="KZ819604">
    <property type="protein sequence ID" value="PWN33347.1"/>
    <property type="molecule type" value="Genomic_DNA"/>
</dbReference>
<keyword evidence="4" id="KW-1185">Reference proteome</keyword>
<dbReference type="RefSeq" id="XP_025353649.1">
    <property type="nucleotide sequence ID" value="XM_025500977.1"/>
</dbReference>
<dbReference type="AlphaFoldDB" id="A0A316V6X3"/>
<dbReference type="Proteomes" id="UP000245771">
    <property type="component" value="Unassembled WGS sequence"/>
</dbReference>
<dbReference type="InParanoid" id="A0A316V6X3"/>
<keyword evidence="2" id="KW-0732">Signal</keyword>
<feature type="region of interest" description="Disordered" evidence="1">
    <location>
        <begin position="19"/>
        <end position="40"/>
    </location>
</feature>
<evidence type="ECO:0000313" key="4">
    <source>
        <dbReference type="Proteomes" id="UP000245771"/>
    </source>
</evidence>